<dbReference type="SUPFAM" id="SSF88723">
    <property type="entry name" value="PIN domain-like"/>
    <property type="match status" value="1"/>
</dbReference>
<dbReference type="InterPro" id="IPR002716">
    <property type="entry name" value="PIN_dom"/>
</dbReference>
<dbReference type="Gene3D" id="3.40.50.1010">
    <property type="entry name" value="5'-nuclease"/>
    <property type="match status" value="1"/>
</dbReference>
<dbReference type="eggNOG" id="COG1487">
    <property type="taxonomic scope" value="Bacteria"/>
</dbReference>
<keyword evidence="4" id="KW-0479">Metal-binding</keyword>
<reference evidence="10" key="1">
    <citation type="journal article" date="2009" name="J. Bacteriol.">
        <title>Complete genome sequence of Erythrobacter litoralis HTCC2594.</title>
        <authorList>
            <person name="Oh H.M."/>
            <person name="Giovannoni S.J."/>
            <person name="Ferriera S."/>
            <person name="Johnson J."/>
            <person name="Cho J.C."/>
        </authorList>
    </citation>
    <scope>NUCLEOTIDE SEQUENCE [LARGE SCALE GENOMIC DNA]</scope>
    <source>
        <strain evidence="10">HTCC2594</strain>
    </source>
</reference>
<accession>Q2NCL4</accession>
<dbReference type="PANTHER" id="PTHR33653">
    <property type="entry name" value="RIBONUCLEASE VAPC2"/>
    <property type="match status" value="1"/>
</dbReference>
<evidence type="ECO:0000313" key="9">
    <source>
        <dbReference type="EMBL" id="ABC62577.1"/>
    </source>
</evidence>
<evidence type="ECO:0000259" key="8">
    <source>
        <dbReference type="Pfam" id="PF01850"/>
    </source>
</evidence>
<dbReference type="Pfam" id="PF01850">
    <property type="entry name" value="PIN"/>
    <property type="match status" value="1"/>
</dbReference>
<evidence type="ECO:0000256" key="2">
    <source>
        <dbReference type="ARBA" id="ARBA00022649"/>
    </source>
</evidence>
<dbReference type="EMBL" id="CP000157">
    <property type="protein sequence ID" value="ABC62577.1"/>
    <property type="molecule type" value="Genomic_DNA"/>
</dbReference>
<evidence type="ECO:0000256" key="4">
    <source>
        <dbReference type="ARBA" id="ARBA00022723"/>
    </source>
</evidence>
<dbReference type="KEGG" id="eli:ELI_02425"/>
<evidence type="ECO:0000256" key="5">
    <source>
        <dbReference type="ARBA" id="ARBA00022801"/>
    </source>
</evidence>
<organism evidence="9 10">
    <name type="scientific">Erythrobacter litoralis (strain HTCC2594)</name>
    <dbReference type="NCBI Taxonomy" id="314225"/>
    <lineage>
        <taxon>Bacteria</taxon>
        <taxon>Pseudomonadati</taxon>
        <taxon>Pseudomonadota</taxon>
        <taxon>Alphaproteobacteria</taxon>
        <taxon>Sphingomonadales</taxon>
        <taxon>Erythrobacteraceae</taxon>
        <taxon>Erythrobacter/Porphyrobacter group</taxon>
        <taxon>Erythrobacter</taxon>
    </lineage>
</organism>
<comment type="cofactor">
    <cofactor evidence="1">
        <name>Mg(2+)</name>
        <dbReference type="ChEBI" id="CHEBI:18420"/>
    </cofactor>
</comment>
<keyword evidence="3" id="KW-0540">Nuclease</keyword>
<keyword evidence="2" id="KW-1277">Toxin-antitoxin system</keyword>
<dbReference type="PANTHER" id="PTHR33653:SF1">
    <property type="entry name" value="RIBONUCLEASE VAPC2"/>
    <property type="match status" value="1"/>
</dbReference>
<dbReference type="GO" id="GO:0016787">
    <property type="term" value="F:hydrolase activity"/>
    <property type="evidence" value="ECO:0007669"/>
    <property type="project" value="UniProtKB-KW"/>
</dbReference>
<comment type="similarity">
    <text evidence="7">Belongs to the PINc/VapC protein family.</text>
</comment>
<dbReference type="CDD" id="cd18737">
    <property type="entry name" value="PIN_VapC4-5_FitB-like"/>
    <property type="match status" value="1"/>
</dbReference>
<dbReference type="InterPro" id="IPR029060">
    <property type="entry name" value="PIN-like_dom_sf"/>
</dbReference>
<dbReference type="Proteomes" id="UP000008808">
    <property type="component" value="Chromosome"/>
</dbReference>
<dbReference type="OrthoDB" id="532510at2"/>
<protein>
    <recommendedName>
        <fullName evidence="8">PIN domain-containing protein</fullName>
    </recommendedName>
</protein>
<dbReference type="InterPro" id="IPR050556">
    <property type="entry name" value="Type_II_TA_system_RNase"/>
</dbReference>
<proteinExistence type="inferred from homology"/>
<gene>
    <name evidence="9" type="ordered locus">ELI_02425</name>
</gene>
<dbReference type="GO" id="GO:0046872">
    <property type="term" value="F:metal ion binding"/>
    <property type="evidence" value="ECO:0007669"/>
    <property type="project" value="UniProtKB-KW"/>
</dbReference>
<evidence type="ECO:0000256" key="3">
    <source>
        <dbReference type="ARBA" id="ARBA00022722"/>
    </source>
</evidence>
<dbReference type="HOGENOM" id="CLU_118482_0_2_5"/>
<evidence type="ECO:0000256" key="7">
    <source>
        <dbReference type="ARBA" id="ARBA00038093"/>
    </source>
</evidence>
<keyword evidence="6" id="KW-0460">Magnesium</keyword>
<keyword evidence="10" id="KW-1185">Reference proteome</keyword>
<feature type="domain" description="PIN" evidence="8">
    <location>
        <begin position="5"/>
        <end position="106"/>
    </location>
</feature>
<evidence type="ECO:0000313" key="10">
    <source>
        <dbReference type="Proteomes" id="UP000008808"/>
    </source>
</evidence>
<keyword evidence="5" id="KW-0378">Hydrolase</keyword>
<dbReference type="STRING" id="314225.ELI_02425"/>
<sequence>MSDPVFDTDIIGDWLRGVPQAAAELARYRKHRTSRLSWMELLAAEPLESRDALEALLTPFQVIELDARIGAAAADIVRRSGLGLTRAIILATAQCSGAILITRNTEDFPAAMPGIRVPYTL</sequence>
<evidence type="ECO:0000256" key="1">
    <source>
        <dbReference type="ARBA" id="ARBA00001946"/>
    </source>
</evidence>
<evidence type="ECO:0000256" key="6">
    <source>
        <dbReference type="ARBA" id="ARBA00022842"/>
    </source>
</evidence>
<dbReference type="RefSeq" id="WP_011413453.1">
    <property type="nucleotide sequence ID" value="NC_007722.1"/>
</dbReference>
<name>Q2NCL4_ERYLH</name>
<dbReference type="AlphaFoldDB" id="Q2NCL4"/>
<dbReference type="GO" id="GO:0004518">
    <property type="term" value="F:nuclease activity"/>
    <property type="evidence" value="ECO:0007669"/>
    <property type="project" value="UniProtKB-KW"/>
</dbReference>